<feature type="region of interest" description="Disordered" evidence="1">
    <location>
        <begin position="1"/>
        <end position="27"/>
    </location>
</feature>
<evidence type="ECO:0000313" key="2">
    <source>
        <dbReference type="Ensembl" id="ENSPTEP00000024766.1"/>
    </source>
</evidence>
<proteinExistence type="predicted"/>
<protein>
    <submittedName>
        <fullName evidence="2">Uncharacterized protein</fullName>
    </submittedName>
</protein>
<keyword evidence="3" id="KW-1185">Reference proteome</keyword>
<evidence type="ECO:0000256" key="1">
    <source>
        <dbReference type="SAM" id="MobiDB-lite"/>
    </source>
</evidence>
<reference evidence="2" key="1">
    <citation type="submission" date="2025-08" db="UniProtKB">
        <authorList>
            <consortium name="Ensembl"/>
        </authorList>
    </citation>
    <scope>IDENTIFICATION</scope>
</reference>
<dbReference type="Ensembl" id="ENSPTET00000035170.1">
    <property type="protein sequence ID" value="ENSPTEP00000024766.1"/>
    <property type="gene ID" value="ENSPTEG00000025191.1"/>
</dbReference>
<name>A0A8C9HQK9_9PRIM</name>
<sequence length="62" mass="7109">MVPEVARGEEIDGERLEERKSQDLFRPNTVQARHRSMGLPNVTPLLSHGVLRKQELLNHLPL</sequence>
<reference evidence="2" key="2">
    <citation type="submission" date="2025-09" db="UniProtKB">
        <authorList>
            <consortium name="Ensembl"/>
        </authorList>
    </citation>
    <scope>IDENTIFICATION</scope>
</reference>
<evidence type="ECO:0000313" key="3">
    <source>
        <dbReference type="Proteomes" id="UP000694416"/>
    </source>
</evidence>
<dbReference type="AlphaFoldDB" id="A0A8C9HQK9"/>
<feature type="compositionally biased region" description="Basic and acidic residues" evidence="1">
    <location>
        <begin position="1"/>
        <end position="23"/>
    </location>
</feature>
<organism evidence="2 3">
    <name type="scientific">Piliocolobus tephrosceles</name>
    <name type="common">Ugandan red Colobus</name>
    <dbReference type="NCBI Taxonomy" id="591936"/>
    <lineage>
        <taxon>Eukaryota</taxon>
        <taxon>Metazoa</taxon>
        <taxon>Chordata</taxon>
        <taxon>Craniata</taxon>
        <taxon>Vertebrata</taxon>
        <taxon>Euteleostomi</taxon>
        <taxon>Mammalia</taxon>
        <taxon>Eutheria</taxon>
        <taxon>Euarchontoglires</taxon>
        <taxon>Primates</taxon>
        <taxon>Haplorrhini</taxon>
        <taxon>Catarrhini</taxon>
        <taxon>Cercopithecidae</taxon>
        <taxon>Colobinae</taxon>
        <taxon>Piliocolobus</taxon>
    </lineage>
</organism>
<accession>A0A8C9HQK9</accession>
<dbReference type="Proteomes" id="UP000694416">
    <property type="component" value="Unplaced"/>
</dbReference>